<accession>A0A6A3CC59</accession>
<reference evidence="3" key="1">
    <citation type="submission" date="2019-09" db="EMBL/GenBank/DDBJ databases">
        <title>Draft genome information of white flower Hibiscus syriacus.</title>
        <authorList>
            <person name="Kim Y.-M."/>
        </authorList>
    </citation>
    <scope>NUCLEOTIDE SEQUENCE [LARGE SCALE GENOMIC DNA]</scope>
    <source>
        <strain evidence="3">YM2019G1</strain>
    </source>
</reference>
<comment type="caution">
    <text evidence="3">The sequence shown here is derived from an EMBL/GenBank/DDBJ whole genome shotgun (WGS) entry which is preliminary data.</text>
</comment>
<dbReference type="InterPro" id="IPR001623">
    <property type="entry name" value="DnaJ_domain"/>
</dbReference>
<keyword evidence="4" id="KW-1185">Reference proteome</keyword>
<dbReference type="InterPro" id="IPR018253">
    <property type="entry name" value="DnaJ_domain_CS"/>
</dbReference>
<evidence type="ECO:0000313" key="3">
    <source>
        <dbReference type="EMBL" id="KAE8725068.1"/>
    </source>
</evidence>
<dbReference type="InterPro" id="IPR056988">
    <property type="entry name" value="Zn_ribbon_pln"/>
</dbReference>
<dbReference type="AlphaFoldDB" id="A0A6A3CC59"/>
<dbReference type="InterPro" id="IPR036869">
    <property type="entry name" value="J_dom_sf"/>
</dbReference>
<organism evidence="3 4">
    <name type="scientific">Hibiscus syriacus</name>
    <name type="common">Rose of Sharon</name>
    <dbReference type="NCBI Taxonomy" id="106335"/>
    <lineage>
        <taxon>Eukaryota</taxon>
        <taxon>Viridiplantae</taxon>
        <taxon>Streptophyta</taxon>
        <taxon>Embryophyta</taxon>
        <taxon>Tracheophyta</taxon>
        <taxon>Spermatophyta</taxon>
        <taxon>Magnoliopsida</taxon>
        <taxon>eudicotyledons</taxon>
        <taxon>Gunneridae</taxon>
        <taxon>Pentapetalae</taxon>
        <taxon>rosids</taxon>
        <taxon>malvids</taxon>
        <taxon>Malvales</taxon>
        <taxon>Malvaceae</taxon>
        <taxon>Malvoideae</taxon>
        <taxon>Hibiscus</taxon>
    </lineage>
</organism>
<dbReference type="Gene3D" id="1.10.287.110">
    <property type="entry name" value="DnaJ domain"/>
    <property type="match status" value="1"/>
</dbReference>
<dbReference type="CDD" id="cd06257">
    <property type="entry name" value="DnaJ"/>
    <property type="match status" value="1"/>
</dbReference>
<name>A0A6A3CC59_HIBSY</name>
<dbReference type="PRINTS" id="PR00625">
    <property type="entry name" value="JDOMAIN"/>
</dbReference>
<dbReference type="SMART" id="SM00271">
    <property type="entry name" value="DnaJ"/>
    <property type="match status" value="1"/>
</dbReference>
<feature type="domain" description="J" evidence="2">
    <location>
        <begin position="66"/>
        <end position="130"/>
    </location>
</feature>
<dbReference type="Pfam" id="PF00226">
    <property type="entry name" value="DnaJ"/>
    <property type="match status" value="1"/>
</dbReference>
<dbReference type="SUPFAM" id="SSF46565">
    <property type="entry name" value="Chaperone J-domain"/>
    <property type="match status" value="1"/>
</dbReference>
<evidence type="ECO:0000256" key="1">
    <source>
        <dbReference type="SAM" id="MobiDB-lite"/>
    </source>
</evidence>
<dbReference type="PROSITE" id="PS00636">
    <property type="entry name" value="DNAJ_1"/>
    <property type="match status" value="1"/>
</dbReference>
<dbReference type="GO" id="GO:0016301">
    <property type="term" value="F:kinase activity"/>
    <property type="evidence" value="ECO:0007669"/>
    <property type="project" value="UniProtKB-KW"/>
</dbReference>
<dbReference type="PANTHER" id="PTHR44137:SF51">
    <property type="entry name" value="MOLECULAR CHAPERONE HSP40_DNAJ FAMILY PROTEIN"/>
    <property type="match status" value="1"/>
</dbReference>
<dbReference type="EMBL" id="VEPZ02000431">
    <property type="protein sequence ID" value="KAE8725068.1"/>
    <property type="molecule type" value="Genomic_DNA"/>
</dbReference>
<proteinExistence type="predicted"/>
<dbReference type="PROSITE" id="PS50076">
    <property type="entry name" value="DNAJ_2"/>
    <property type="match status" value="1"/>
</dbReference>
<dbReference type="Pfam" id="PF23551">
    <property type="entry name" value="Zn_ribbon_20"/>
    <property type="match status" value="1"/>
</dbReference>
<feature type="region of interest" description="Disordered" evidence="1">
    <location>
        <begin position="136"/>
        <end position="179"/>
    </location>
</feature>
<gene>
    <name evidence="3" type="ORF">F3Y22_tig00009013pilonHSYRG00032</name>
</gene>
<sequence length="228" mass="25728">MDCNKDEAIRAKELAEKKLAEMDAVGAKRFALKAQNLYPELDGLPQLLATLDVYISADKKINGEVDWYRVLAVQPFADEDTIRKHYRKLALVLHPDKNKSVGADGAFKILSEAWNLLSDRAKRNAYDQKRNLRGSYTNVSHGKSSSSATTSSNGFHNFSDKNISNTSGRNNATYSKPAPRTVTNDTFWTTCNACKMHFEYSRVYVNLNLPCINCRTPFFAVETHQPRQ</sequence>
<feature type="compositionally biased region" description="Polar residues" evidence="1">
    <location>
        <begin position="153"/>
        <end position="174"/>
    </location>
</feature>
<evidence type="ECO:0000313" key="4">
    <source>
        <dbReference type="Proteomes" id="UP000436088"/>
    </source>
</evidence>
<dbReference type="Proteomes" id="UP000436088">
    <property type="component" value="Unassembled WGS sequence"/>
</dbReference>
<protein>
    <submittedName>
        <fullName evidence="3">LRR receptor-like serine/threonine-protein kinase GSO1-like</fullName>
    </submittedName>
</protein>
<evidence type="ECO:0000259" key="2">
    <source>
        <dbReference type="PROSITE" id="PS50076"/>
    </source>
</evidence>
<dbReference type="PANTHER" id="PTHR44137">
    <property type="entry name" value="BNAC03G44070D PROTEIN"/>
    <property type="match status" value="1"/>
</dbReference>